<dbReference type="CDD" id="cd00590">
    <property type="entry name" value="RRM_SF"/>
    <property type="match status" value="1"/>
</dbReference>
<dbReference type="PANTHER" id="PTHR48025:SF1">
    <property type="entry name" value="RRM DOMAIN-CONTAINING PROTEIN"/>
    <property type="match status" value="1"/>
</dbReference>
<dbReference type="Proteomes" id="UP001161757">
    <property type="component" value="Unassembled WGS sequence"/>
</dbReference>
<dbReference type="PROSITE" id="PS50102">
    <property type="entry name" value="RRM"/>
    <property type="match status" value="2"/>
</dbReference>
<accession>A0AAN6J2Z9</accession>
<gene>
    <name evidence="5" type="ORF">HRR80_000646</name>
</gene>
<dbReference type="Pfam" id="PF00076">
    <property type="entry name" value="RRM_1"/>
    <property type="match status" value="2"/>
</dbReference>
<name>A0AAN6J2Z9_EXODE</name>
<dbReference type="InterPro" id="IPR050502">
    <property type="entry name" value="Euk_RNA-bind_prot"/>
</dbReference>
<dbReference type="SUPFAM" id="SSF54928">
    <property type="entry name" value="RNA-binding domain, RBD"/>
    <property type="match status" value="2"/>
</dbReference>
<evidence type="ECO:0000256" key="1">
    <source>
        <dbReference type="ARBA" id="ARBA00022884"/>
    </source>
</evidence>
<dbReference type="GO" id="GO:0005634">
    <property type="term" value="C:nucleus"/>
    <property type="evidence" value="ECO:0007669"/>
    <property type="project" value="TreeGrafter"/>
</dbReference>
<evidence type="ECO:0000256" key="3">
    <source>
        <dbReference type="SAM" id="MobiDB-lite"/>
    </source>
</evidence>
<dbReference type="PANTHER" id="PTHR48025">
    <property type="entry name" value="OS02G0815200 PROTEIN"/>
    <property type="match status" value="1"/>
</dbReference>
<dbReference type="InterPro" id="IPR000504">
    <property type="entry name" value="RRM_dom"/>
</dbReference>
<dbReference type="GO" id="GO:0003729">
    <property type="term" value="F:mRNA binding"/>
    <property type="evidence" value="ECO:0007669"/>
    <property type="project" value="TreeGrafter"/>
</dbReference>
<feature type="domain" description="RRM" evidence="4">
    <location>
        <begin position="141"/>
        <end position="219"/>
    </location>
</feature>
<evidence type="ECO:0000259" key="4">
    <source>
        <dbReference type="PROSITE" id="PS50102"/>
    </source>
</evidence>
<dbReference type="AlphaFoldDB" id="A0AAN6J2Z9"/>
<sequence>MPALPVPGRATRSTTPTPSNASSKGEIEGISSRLTGLTILNSSGETGDAQLDPDASNNTPPEMPAVQITSEAPGSPKMEPAVEDDVFGLSTAVELAEDVPSTHVSGSIRMPLEYKGFTPRPDRVSQLPNVANAQGLYPPDALIFVANLSNQRSADQLQFSCHQTFDRFGPCHIKVRQDKNHQPFAFVQFENVDSANAAISASSDMLIDGRKIRVERAKAERAVILSKHDGRPISESEARQLLSKFGPIELCAPTNTMDSARYNMACGIYVKFAYYLDYRDALRNFKNHTQGYILLMAPSVEPRIRGTFNGSPVVRGFSTPRSAVDQKSIYVGNLPDGTTRQDLENIFREFGHIVQVNVIRKNFGDSVNIFAFVEFSNPREAERASLAERSFLGTKLRIEPKEYSARRPQRTMGYIPHTPVRQNTPRNYVEHMSYNGREMYGMNQMTTPPGAYSQGYPLSYSSQADTPYTNTTPLNSALRDVAPPGFLFSPSAAQNVYPYGLGHGILPNSPMYGGEGHIMGPIPEFDEE</sequence>
<dbReference type="Gene3D" id="3.30.70.330">
    <property type="match status" value="2"/>
</dbReference>
<evidence type="ECO:0000313" key="5">
    <source>
        <dbReference type="EMBL" id="KAJ8995896.1"/>
    </source>
</evidence>
<feature type="domain" description="RRM" evidence="4">
    <location>
        <begin position="327"/>
        <end position="403"/>
    </location>
</feature>
<feature type="compositionally biased region" description="Polar residues" evidence="3">
    <location>
        <begin position="32"/>
        <end position="45"/>
    </location>
</feature>
<keyword evidence="1 2" id="KW-0694">RNA-binding</keyword>
<feature type="region of interest" description="Disordered" evidence="3">
    <location>
        <begin position="1"/>
        <end position="64"/>
    </location>
</feature>
<evidence type="ECO:0000313" key="6">
    <source>
        <dbReference type="Proteomes" id="UP001161757"/>
    </source>
</evidence>
<dbReference type="InterPro" id="IPR012677">
    <property type="entry name" value="Nucleotide-bd_a/b_plait_sf"/>
</dbReference>
<dbReference type="EMBL" id="JAJGCB010000001">
    <property type="protein sequence ID" value="KAJ8995896.1"/>
    <property type="molecule type" value="Genomic_DNA"/>
</dbReference>
<proteinExistence type="predicted"/>
<comment type="caution">
    <text evidence="5">The sequence shown here is derived from an EMBL/GenBank/DDBJ whole genome shotgun (WGS) entry which is preliminary data.</text>
</comment>
<reference evidence="5" key="1">
    <citation type="submission" date="2023-01" db="EMBL/GenBank/DDBJ databases">
        <title>Exophiala dermititidis isolated from Cystic Fibrosis Patient.</title>
        <authorList>
            <person name="Kurbessoian T."/>
            <person name="Crocker A."/>
            <person name="Murante D."/>
            <person name="Hogan D.A."/>
            <person name="Stajich J.E."/>
        </authorList>
    </citation>
    <scope>NUCLEOTIDE SEQUENCE</scope>
    <source>
        <strain evidence="5">Ex8</strain>
    </source>
</reference>
<feature type="compositionally biased region" description="Polar residues" evidence="3">
    <location>
        <begin position="11"/>
        <end position="23"/>
    </location>
</feature>
<dbReference type="InterPro" id="IPR035979">
    <property type="entry name" value="RBD_domain_sf"/>
</dbReference>
<organism evidence="5 6">
    <name type="scientific">Exophiala dermatitidis</name>
    <name type="common">Black yeast-like fungus</name>
    <name type="synonym">Wangiella dermatitidis</name>
    <dbReference type="NCBI Taxonomy" id="5970"/>
    <lineage>
        <taxon>Eukaryota</taxon>
        <taxon>Fungi</taxon>
        <taxon>Dikarya</taxon>
        <taxon>Ascomycota</taxon>
        <taxon>Pezizomycotina</taxon>
        <taxon>Eurotiomycetes</taxon>
        <taxon>Chaetothyriomycetidae</taxon>
        <taxon>Chaetothyriales</taxon>
        <taxon>Herpotrichiellaceae</taxon>
        <taxon>Exophiala</taxon>
    </lineage>
</organism>
<evidence type="ECO:0000256" key="2">
    <source>
        <dbReference type="PROSITE-ProRule" id="PRU00176"/>
    </source>
</evidence>
<protein>
    <recommendedName>
        <fullName evidence="4">RRM domain-containing protein</fullName>
    </recommendedName>
</protein>
<dbReference type="SMART" id="SM00360">
    <property type="entry name" value="RRM"/>
    <property type="match status" value="2"/>
</dbReference>